<sequence length="910" mass="102947">MPKMEEEDGFLSPKAAPTASGQGEEAVELISPVRRVSRNEQQRDGESVEGDLLDLAAIRANNPQRQGRDAVFRFTLDAPGVSLFPLTDLLTFITYLLAAPKPPFPIGRFVKASRMATNGLYEAPKKSFFPSTDNDHLLRLIDVSGSKERRDPDILDEETQKNLRELDYILWQDGLPDYFDRATRYDKMRGDPIDRLFVAMPSVLDDDWGFKDPDAAADHDRRIALALWPLANSCIEGVIAASADKNAHEYWWAARFAFSLWERSDRSVRCVFVQLLGQLAVAQIAPIDRDQIELAPGHKCPVSDDGEPCPGEAYINRNDWLKYARWIHRGRRDADADLDHRRDQASASGMDDALARDNCVKCGVERGATGEAHGRRMFYCHGCYSAFYPDLKRMYCSKKCQKDDWAAHYDDCQRRKRFLRAVFLLKGVASKFMASTYSGAAVDCVGVQIRAVNQAQNRVSDKVDRRGVPRRAVSPGVHNANYWVGQQVFPLGQSFLSHKSEDDIGKVMAWDAGDNLYYHLQPIIQETIGPHCDVIVETQVYMRNANSITSFAANMCREGLQLQIAKGKDPMFWPHPVLNCRLKGSNPDDIYIIDLLGDKFGFKDIVLPFRAFIKSRHASCVSSTVLRGMPPHWFPPEQKGLVACRDTVSFTWAECIKTYFSIHHPTIKGAWQVPRLTEEKFHDKAAAVMAVSDRILQDITNRLREQDVFRQYLVLDPNPYSHEFGFGVTNSREECDVYQNIWMDRRTYDVIIKDELVARHKTLRAGSETLRLAALWVDRLRKHGQRGAPFDSVKLLGARAAKHFGVGTAHSAAEFRVMERAWLTRSGIAPAHIDIFYKQCDRVFGDRTGNSLALLRSMMEPEAASECILRMSTEEAQIWVAIGAYLTSSNSEECMEKIRAHVASLLKPKK</sequence>
<dbReference type="OrthoDB" id="432970at2759"/>
<feature type="region of interest" description="Disordered" evidence="1">
    <location>
        <begin position="1"/>
        <end position="48"/>
    </location>
</feature>
<name>A0A4V6DHE5_9PEZI</name>
<gene>
    <name evidence="2" type="ORF">CTA1_5323</name>
</gene>
<dbReference type="SUPFAM" id="SSF144232">
    <property type="entry name" value="HIT/MYND zinc finger-like"/>
    <property type="match status" value="1"/>
</dbReference>
<keyword evidence="3" id="KW-1185">Reference proteome</keyword>
<dbReference type="EMBL" id="PJEX01000116">
    <property type="protein sequence ID" value="TKW54936.1"/>
    <property type="molecule type" value="Genomic_DNA"/>
</dbReference>
<dbReference type="Gene3D" id="6.10.140.2220">
    <property type="match status" value="1"/>
</dbReference>
<protein>
    <submittedName>
        <fullName evidence="2">Uncharacterized protein</fullName>
    </submittedName>
</protein>
<dbReference type="Proteomes" id="UP000310108">
    <property type="component" value="Unassembled WGS sequence"/>
</dbReference>
<comment type="caution">
    <text evidence="2">The sequence shown here is derived from an EMBL/GenBank/DDBJ whole genome shotgun (WGS) entry which is preliminary data.</text>
</comment>
<dbReference type="AlphaFoldDB" id="A0A4V6DHE5"/>
<dbReference type="STRING" id="1306861.A0A4V6DHE5"/>
<proteinExistence type="predicted"/>
<evidence type="ECO:0000313" key="2">
    <source>
        <dbReference type="EMBL" id="TKW54936.1"/>
    </source>
</evidence>
<accession>A0A4V6DHE5</accession>
<organism evidence="2 3">
    <name type="scientific">Colletotrichum tanaceti</name>
    <dbReference type="NCBI Taxonomy" id="1306861"/>
    <lineage>
        <taxon>Eukaryota</taxon>
        <taxon>Fungi</taxon>
        <taxon>Dikarya</taxon>
        <taxon>Ascomycota</taxon>
        <taxon>Pezizomycotina</taxon>
        <taxon>Sordariomycetes</taxon>
        <taxon>Hypocreomycetidae</taxon>
        <taxon>Glomerellales</taxon>
        <taxon>Glomerellaceae</taxon>
        <taxon>Colletotrichum</taxon>
        <taxon>Colletotrichum destructivum species complex</taxon>
    </lineage>
</organism>
<feature type="compositionally biased region" description="Basic and acidic residues" evidence="1">
    <location>
        <begin position="37"/>
        <end position="46"/>
    </location>
</feature>
<evidence type="ECO:0000256" key="1">
    <source>
        <dbReference type="SAM" id="MobiDB-lite"/>
    </source>
</evidence>
<evidence type="ECO:0000313" key="3">
    <source>
        <dbReference type="Proteomes" id="UP000310108"/>
    </source>
</evidence>
<reference evidence="2 3" key="1">
    <citation type="journal article" date="2019" name="PLoS ONE">
        <title>Comparative genome analysis indicates high evolutionary potential of pathogenicity genes in Colletotrichum tanaceti.</title>
        <authorList>
            <person name="Lelwala R.V."/>
            <person name="Korhonen P.K."/>
            <person name="Young N.D."/>
            <person name="Scott J.B."/>
            <person name="Ades P.A."/>
            <person name="Gasser R.B."/>
            <person name="Taylor P.W.J."/>
        </authorList>
    </citation>
    <scope>NUCLEOTIDE SEQUENCE [LARGE SCALE GENOMIC DNA]</scope>
    <source>
        <strain evidence="2">BRIP57314</strain>
    </source>
</reference>